<accession>A0A7J4YM37</accession>
<evidence type="ECO:0000313" key="6">
    <source>
        <dbReference type="Proteomes" id="UP000440198"/>
    </source>
</evidence>
<gene>
    <name evidence="4" type="ORF">F2Z09_12045</name>
    <name evidence="3" type="ORF">F2Z22_14030</name>
</gene>
<evidence type="ECO:0000259" key="2">
    <source>
        <dbReference type="Pfam" id="PF17761"/>
    </source>
</evidence>
<name>A0A7J4YM37_9BACE</name>
<feature type="domain" description="YhcG N-terminal" evidence="2">
    <location>
        <begin position="29"/>
        <end position="190"/>
    </location>
</feature>
<dbReference type="PANTHER" id="PTHR30547:SF0">
    <property type="entry name" value="BLR8175 PROTEIN"/>
    <property type="match status" value="1"/>
</dbReference>
<dbReference type="InterPro" id="IPR041527">
    <property type="entry name" value="YhcG_N"/>
</dbReference>
<dbReference type="InterPro" id="IPR053148">
    <property type="entry name" value="PD-DEXK-like_domain"/>
</dbReference>
<dbReference type="AlphaFoldDB" id="A0A7J4YM37"/>
<evidence type="ECO:0000313" key="3">
    <source>
        <dbReference type="EMBL" id="KAA5229406.1"/>
    </source>
</evidence>
<dbReference type="Pfam" id="PF06250">
    <property type="entry name" value="YhcG_C"/>
    <property type="match status" value="1"/>
</dbReference>
<dbReference type="Proteomes" id="UP000440198">
    <property type="component" value="Unassembled WGS sequence"/>
</dbReference>
<dbReference type="Pfam" id="PF17761">
    <property type="entry name" value="DUF1016_N"/>
    <property type="match status" value="1"/>
</dbReference>
<dbReference type="InterPro" id="IPR011856">
    <property type="entry name" value="tRNA_endonuc-like_dom_sf"/>
</dbReference>
<reference evidence="5 6" key="1">
    <citation type="journal article" date="2019" name="Nat. Med.">
        <title>A library of human gut bacterial isolates paired with longitudinal multiomics data enables mechanistic microbiome research.</title>
        <authorList>
            <person name="Poyet M."/>
            <person name="Groussin M."/>
            <person name="Gibbons S.M."/>
            <person name="Avila-Pacheco J."/>
            <person name="Jiang X."/>
            <person name="Kearney S.M."/>
            <person name="Perrotta A.R."/>
            <person name="Berdy B."/>
            <person name="Zhao S."/>
            <person name="Lieberman T.D."/>
            <person name="Swanson P.K."/>
            <person name="Smith M."/>
            <person name="Roesemann S."/>
            <person name="Alexander J.E."/>
            <person name="Rich S.A."/>
            <person name="Livny J."/>
            <person name="Vlamakis H."/>
            <person name="Clish C."/>
            <person name="Bullock K."/>
            <person name="Deik A."/>
            <person name="Scott J."/>
            <person name="Pierce K.A."/>
            <person name="Xavier R.J."/>
            <person name="Alm E.J."/>
        </authorList>
    </citation>
    <scope>NUCLEOTIDE SEQUENCE [LARGE SCALE GENOMIC DNA]</scope>
    <source>
        <strain evidence="4 6">BIOML-A2</strain>
        <strain evidence="3 5">BIOML-A6</strain>
    </source>
</reference>
<dbReference type="EMBL" id="VWAG01000020">
    <property type="protein sequence ID" value="KAA5256463.1"/>
    <property type="molecule type" value="Genomic_DNA"/>
</dbReference>
<dbReference type="GO" id="GO:0003676">
    <property type="term" value="F:nucleic acid binding"/>
    <property type="evidence" value="ECO:0007669"/>
    <property type="project" value="InterPro"/>
</dbReference>
<dbReference type="Gene3D" id="3.40.1350.10">
    <property type="match status" value="1"/>
</dbReference>
<feature type="domain" description="YhcG PDDEXK nuclease" evidence="1">
    <location>
        <begin position="216"/>
        <end position="356"/>
    </location>
</feature>
<sequence>MLERNNRMNEITKDSNTLLPTGYVQWRKNIEHLIDTAKLKTAISVNMGTLSLYWNIGKSILQKQEQEGWGKQVIEQLSKDLISRYPDDRGYSKRNLGYMKSFAMQYPDFPFLQVPLAKLKELPILQATLAKLEGEGKDFVQVPLAQISWYHHISLLPKVKDEAQRAYYITETAQNGWSRDVMLLQIDNGYIHAKGHAINNFEQTLPPPQSDLARYIFKDPYNFSFIGTVALQNELDIEKSLTSKITDFLLEMGRGFAYIGRQYHISVDGDDYYIDLLMYHLKLHCYVVVELKAVEFKPEFVSKLNFYISAVDDLVKSPEDKPTIGLLLCRTKSNKKAEFSLRGITQPMGIAQYETEKLFADVASALPQIEEIEKSVEDLEK</sequence>
<evidence type="ECO:0000313" key="4">
    <source>
        <dbReference type="EMBL" id="KAA5256463.1"/>
    </source>
</evidence>
<evidence type="ECO:0000313" key="5">
    <source>
        <dbReference type="Proteomes" id="UP000421791"/>
    </source>
</evidence>
<proteinExistence type="predicted"/>
<comment type="caution">
    <text evidence="3">The sequence shown here is derived from an EMBL/GenBank/DDBJ whole genome shotgun (WGS) entry which is preliminary data.</text>
</comment>
<dbReference type="Proteomes" id="UP000421791">
    <property type="component" value="Unassembled WGS sequence"/>
</dbReference>
<protein>
    <submittedName>
        <fullName evidence="3">DUF1016 domain-containing protein</fullName>
    </submittedName>
</protein>
<dbReference type="InterPro" id="IPR009362">
    <property type="entry name" value="YhcG_C"/>
</dbReference>
<dbReference type="EMBL" id="VWAK01000024">
    <property type="protein sequence ID" value="KAA5229406.1"/>
    <property type="molecule type" value="Genomic_DNA"/>
</dbReference>
<keyword evidence="6" id="KW-1185">Reference proteome</keyword>
<dbReference type="PANTHER" id="PTHR30547">
    <property type="entry name" value="UNCHARACTERIZED PROTEIN YHCG-RELATED"/>
    <property type="match status" value="1"/>
</dbReference>
<organism evidence="3 5">
    <name type="scientific">Bacteroides finegoldii</name>
    <dbReference type="NCBI Taxonomy" id="338188"/>
    <lineage>
        <taxon>Bacteria</taxon>
        <taxon>Pseudomonadati</taxon>
        <taxon>Bacteroidota</taxon>
        <taxon>Bacteroidia</taxon>
        <taxon>Bacteroidales</taxon>
        <taxon>Bacteroidaceae</taxon>
        <taxon>Bacteroides</taxon>
    </lineage>
</organism>
<evidence type="ECO:0000259" key="1">
    <source>
        <dbReference type="Pfam" id="PF06250"/>
    </source>
</evidence>